<dbReference type="Proteomes" id="UP000001822">
    <property type="component" value="Chromosome"/>
</dbReference>
<proteinExistence type="predicted"/>
<dbReference type="EMBL" id="CP000383">
    <property type="protein sequence ID" value="ABG57702.1"/>
    <property type="molecule type" value="Genomic_DNA"/>
</dbReference>
<accession>A0A6N4SN70</accession>
<evidence type="ECO:0000313" key="2">
    <source>
        <dbReference type="Proteomes" id="UP000001822"/>
    </source>
</evidence>
<name>A0A6N4SN70_CYTH3</name>
<dbReference type="KEGG" id="chu:CHU_0412"/>
<evidence type="ECO:0000313" key="1">
    <source>
        <dbReference type="EMBL" id="ABG57702.1"/>
    </source>
</evidence>
<keyword evidence="2" id="KW-1185">Reference proteome</keyword>
<dbReference type="AlphaFoldDB" id="A0A6N4SN70"/>
<gene>
    <name evidence="1" type="ordered locus">CHU_0412</name>
</gene>
<protein>
    <submittedName>
        <fullName evidence="1">Uncharacterized protein</fullName>
    </submittedName>
</protein>
<organism evidence="1 2">
    <name type="scientific">Cytophaga hutchinsonii (strain ATCC 33406 / DSM 1761 / CIP 103989 / NBRC 15051 / NCIMB 9469 / D465)</name>
    <dbReference type="NCBI Taxonomy" id="269798"/>
    <lineage>
        <taxon>Bacteria</taxon>
        <taxon>Pseudomonadati</taxon>
        <taxon>Bacteroidota</taxon>
        <taxon>Cytophagia</taxon>
        <taxon>Cytophagales</taxon>
        <taxon>Cytophagaceae</taxon>
        <taxon>Cytophaga</taxon>
    </lineage>
</organism>
<reference evidence="1 2" key="1">
    <citation type="journal article" date="2007" name="Appl. Environ. Microbiol.">
        <title>Genome sequence of the cellulolytic gliding bacterium Cytophaga hutchinsonii.</title>
        <authorList>
            <person name="Xie G."/>
            <person name="Bruce D.C."/>
            <person name="Challacombe J.F."/>
            <person name="Chertkov O."/>
            <person name="Detter J.C."/>
            <person name="Gilna P."/>
            <person name="Han C.S."/>
            <person name="Lucas S."/>
            <person name="Misra M."/>
            <person name="Myers G.L."/>
            <person name="Richardson P."/>
            <person name="Tapia R."/>
            <person name="Thayer N."/>
            <person name="Thompson L.S."/>
            <person name="Brettin T.S."/>
            <person name="Henrissat B."/>
            <person name="Wilson D.B."/>
            <person name="McBride M.J."/>
        </authorList>
    </citation>
    <scope>NUCLEOTIDE SEQUENCE [LARGE SCALE GENOMIC DNA]</scope>
    <source>
        <strain evidence="2">ATCC 33406 / DSM 1761 / CIP 103989 / NBRC 15051 / NCIMB 9469 / D465</strain>
    </source>
</reference>
<sequence length="112" mass="13354">MWRTYNDFPKSCKRLKSKKPVIYIYNQKLYVMEPITTNAKILKINHAILTEAAMFNHSLFDSLVLSMYEHIKERNSEVEIYTEEFNGEETEHLFDAPDMLDTWLKTTYPNNI</sequence>